<dbReference type="GeneID" id="41321647"/>
<evidence type="ECO:0000313" key="1">
    <source>
        <dbReference type="EMBL" id="AYQ55010.1"/>
    </source>
</evidence>
<dbReference type="NCBIfam" id="TIGR04088">
    <property type="entry name" value="cognate_SipW"/>
    <property type="match status" value="1"/>
</dbReference>
<sequence length="708" mass="75195">MKTETKAIVASALVVALALTAISGVTYSWFSDSEDATINVTTGTIEVDAKWSDFTLRSANIDGEKTVHIGDRDTFPYTSSKFSSAETASSGSTKISVTAFMNPGDSFEFTISDIVLKNTIKAVFNYGYEIKVVDGPETIPFVVKHTTADPEFNVPNITYAGSDTAREFSDNTITVTLPMDCGNEYQGCSYQMEFYIVAVQSNSPDANITQSNSGAAVHDVTAGDNVVAVSPAEGVFDSATIQFNSGSSDGKIVVKTVDSTTEGITVSGGSAILAGVDVTAGGSEHALWGTNVRITFVIDGELSENSISIYHDGAEVTPSDLTVNSEDGKTTISFTTSDGFSAYYVAANYDAKVGSAYYESFDAAVSATDGTSDIKLLRDIEVSSTVLVNKKISIDLNGFDFTNDSGNAFYIYGGNLNVHGTGIISSPSSAAYIVGSNNQSDNKYSVLTIGENVSLISTSESQQAIAIMPYYDSALSKNTNYSYGVVVDVKGTLIGAQSVKTNGMIKNVDNAPSVTLSGATAIGGMYLAGYGDYVIKDCTLSGQIYMKGGSLEYVNNYIVIESEKYSADYIYCGNGKFGTNAAIMIDDCSGYAGFGSIVVGSGNIFEYTGPYTTECFDVMYNINPDADYSASDVEIYERVTNTKTGSDFAYYVEGRFTFYSTQYSCKAYFTTLEAAEAYDVDTFVTENGLTGATNVSLSVVKAVSQNNS</sequence>
<proteinExistence type="predicted"/>
<organism evidence="1 2">
    <name type="scientific">Methanomethylophilus alvi</name>
    <dbReference type="NCBI Taxonomy" id="1291540"/>
    <lineage>
        <taxon>Archaea</taxon>
        <taxon>Methanobacteriati</taxon>
        <taxon>Thermoplasmatota</taxon>
        <taxon>Thermoplasmata</taxon>
        <taxon>Methanomassiliicoccales</taxon>
        <taxon>Methanomethylophilaceae</taxon>
        <taxon>Methanomethylophilus</taxon>
    </lineage>
</organism>
<gene>
    <name evidence="1" type="ORF">BKD89_04230</name>
</gene>
<dbReference type="RefSeq" id="WP_015504748.1">
    <property type="nucleotide sequence ID" value="NZ_CP017686.1"/>
</dbReference>
<evidence type="ECO:0000313" key="2">
    <source>
        <dbReference type="Proteomes" id="UP000273278"/>
    </source>
</evidence>
<accession>A0A3G3IGN1</accession>
<dbReference type="InterPro" id="IPR023833">
    <property type="entry name" value="Signal_pept_SipW-depend-type"/>
</dbReference>
<dbReference type="EMBL" id="CP017686">
    <property type="protein sequence ID" value="AYQ55010.1"/>
    <property type="molecule type" value="Genomic_DNA"/>
</dbReference>
<reference evidence="1 2" key="1">
    <citation type="submission" date="2016-10" db="EMBL/GenBank/DDBJ databases">
        <title>Complete genome of the TMA-utilizing, human hosted archaeon Methanomethylophilus alvus Gen. nov, sp. nov., strain Mx-05, derived from a pure culture.</title>
        <authorList>
            <person name="Brugere J.-F."/>
            <person name="Ben Hania W."/>
            <person name="Chaudhary P.P."/>
            <person name="Gaci N."/>
            <person name="Borrel G."/>
            <person name="Cao Van Tuat L."/>
            <person name="Fardeau M.-L."/>
            <person name="Harris H.M.B."/>
            <person name="O'Toole P.W."/>
            <person name="Ollivier B."/>
        </authorList>
    </citation>
    <scope>NUCLEOTIDE SEQUENCE [LARGE SCALE GENOMIC DNA]</scope>
    <source>
        <strain evidence="1 2">Mx-05</strain>
    </source>
</reference>
<name>A0A3G3IGN1_9ARCH</name>
<dbReference type="AlphaFoldDB" id="A0A3G3IGN1"/>
<dbReference type="Proteomes" id="UP000273278">
    <property type="component" value="Chromosome"/>
</dbReference>
<protein>
    <submittedName>
        <fullName evidence="1">Uncharacterized protein</fullName>
    </submittedName>
</protein>